<dbReference type="SUPFAM" id="SSF51905">
    <property type="entry name" value="FAD/NAD(P)-binding domain"/>
    <property type="match status" value="1"/>
</dbReference>
<evidence type="ECO:0000256" key="3">
    <source>
        <dbReference type="ARBA" id="ARBA00022827"/>
    </source>
</evidence>
<dbReference type="KEGG" id="surl:BI350_07600"/>
<gene>
    <name evidence="6" type="ORF">BI350_07600</name>
</gene>
<dbReference type="Proteomes" id="UP000185746">
    <property type="component" value="Chromosome"/>
</dbReference>
<dbReference type="InterPro" id="IPR003953">
    <property type="entry name" value="FAD-dep_OxRdtase_2_FAD-bd"/>
</dbReference>
<evidence type="ECO:0000256" key="2">
    <source>
        <dbReference type="ARBA" id="ARBA00022630"/>
    </source>
</evidence>
<organism evidence="6 7">
    <name type="scientific">Sporosarcina ureilytica</name>
    <dbReference type="NCBI Taxonomy" id="298596"/>
    <lineage>
        <taxon>Bacteria</taxon>
        <taxon>Bacillati</taxon>
        <taxon>Bacillota</taxon>
        <taxon>Bacilli</taxon>
        <taxon>Bacillales</taxon>
        <taxon>Caryophanaceae</taxon>
        <taxon>Sporosarcina</taxon>
    </lineage>
</organism>
<proteinExistence type="predicted"/>
<dbReference type="PANTHER" id="PTHR43400">
    <property type="entry name" value="FUMARATE REDUCTASE"/>
    <property type="match status" value="1"/>
</dbReference>
<protein>
    <recommendedName>
        <fullName evidence="5">FAD-dependent oxidoreductase 2 FAD-binding domain-containing protein</fullName>
    </recommendedName>
</protein>
<dbReference type="PANTHER" id="PTHR43400:SF7">
    <property type="entry name" value="FAD-DEPENDENT OXIDOREDUCTASE 2 FAD BINDING DOMAIN-CONTAINING PROTEIN"/>
    <property type="match status" value="1"/>
</dbReference>
<dbReference type="SUPFAM" id="SSF56425">
    <property type="entry name" value="Succinate dehydrogenase/fumarate reductase flavoprotein, catalytic domain"/>
    <property type="match status" value="1"/>
</dbReference>
<evidence type="ECO:0000256" key="4">
    <source>
        <dbReference type="ARBA" id="ARBA00023002"/>
    </source>
</evidence>
<feature type="domain" description="FAD-dependent oxidoreductase 2 FAD-binding" evidence="5">
    <location>
        <begin position="7"/>
        <end position="433"/>
    </location>
</feature>
<accession>A0A1D8JFD1</accession>
<keyword evidence="2" id="KW-0285">Flavoprotein</keyword>
<dbReference type="InterPro" id="IPR036188">
    <property type="entry name" value="FAD/NAD-bd_sf"/>
</dbReference>
<evidence type="ECO:0000313" key="7">
    <source>
        <dbReference type="Proteomes" id="UP000185746"/>
    </source>
</evidence>
<dbReference type="EMBL" id="CP017560">
    <property type="protein sequence ID" value="AOV07415.1"/>
    <property type="molecule type" value="Genomic_DNA"/>
</dbReference>
<comment type="cofactor">
    <cofactor evidence="1">
        <name>FAD</name>
        <dbReference type="ChEBI" id="CHEBI:57692"/>
    </cofactor>
</comment>
<evidence type="ECO:0000313" key="6">
    <source>
        <dbReference type="EMBL" id="AOV07415.1"/>
    </source>
</evidence>
<name>A0A1D8JFD1_9BACL</name>
<dbReference type="Pfam" id="PF00890">
    <property type="entry name" value="FAD_binding_2"/>
    <property type="match status" value="1"/>
</dbReference>
<keyword evidence="4" id="KW-0560">Oxidoreductase</keyword>
<dbReference type="Gene3D" id="3.50.50.60">
    <property type="entry name" value="FAD/NAD(P)-binding domain"/>
    <property type="match status" value="1"/>
</dbReference>
<evidence type="ECO:0000256" key="1">
    <source>
        <dbReference type="ARBA" id="ARBA00001974"/>
    </source>
</evidence>
<dbReference type="Gene3D" id="3.90.700.10">
    <property type="entry name" value="Succinate dehydrogenase/fumarate reductase flavoprotein, catalytic domain"/>
    <property type="match status" value="1"/>
</dbReference>
<dbReference type="InterPro" id="IPR027477">
    <property type="entry name" value="Succ_DH/fumarate_Rdtase_cat_sf"/>
</dbReference>
<keyword evidence="7" id="KW-1185">Reference proteome</keyword>
<reference evidence="6 7" key="1">
    <citation type="submission" date="2016-09" db="EMBL/GenBank/DDBJ databases">
        <title>Complete genome sequence of the Lysinibacillus sphaericus LMG 22257, a specie of Bacillus with ureolytic activity that can effectively biodeposit calcium carbonate.</title>
        <authorList>
            <person name="Yan W."/>
        </authorList>
    </citation>
    <scope>NUCLEOTIDE SEQUENCE [LARGE SCALE GENOMIC DNA]</scope>
    <source>
        <strain evidence="6 7">LMG 22257</strain>
    </source>
</reference>
<sequence length="459" mass="49647">MWDAEVDVAIAGAGGCGLIAALAAADHRLEVAVFEKTDHVLGNTVASAGMIPAAGTSFQKEHGIYETAEEMAEDIFRKNKYESDPELTIALCKVSSQLVEWMSDRLKINLSLVKEFKYPGQRNYRMHAPPSRSGMELMRGLKRNITARSNIHLLLKSQVTKLITGKNGEVIGVEVKTTNGYQKIKANKVILATNGFGGNIDMVKRFIPEISDSLYFGYEANTGDGIKMAMAIGADVSNMGAYQGHSAVNQATGVLVTWGTVMMGGFMINENGIRFGDETKGYSEFAIEVMKQPNQLGYLIFDEEIYGKLISIEDFKYLDGVNAFKTSLTIEGLAEQLGVAETSLSDTFCAFQKNTNGQSDRYGRTDFPQKLEGPFYGIKVVPALFHTQGGVKINSNAQVMTEKNIIIKNLYAGGGAAVGISGNHAYGYMSGNGLLAALGLGKIAGEHAAKAIKKERIEA</sequence>
<dbReference type="RefSeq" id="WP_075527546.1">
    <property type="nucleotide sequence ID" value="NZ_CP017560.1"/>
</dbReference>
<dbReference type="GO" id="GO:0033765">
    <property type="term" value="F:steroid dehydrogenase activity, acting on the CH-CH group of donors"/>
    <property type="evidence" value="ECO:0007669"/>
    <property type="project" value="UniProtKB-ARBA"/>
</dbReference>
<dbReference type="AlphaFoldDB" id="A0A1D8JFD1"/>
<keyword evidence="3" id="KW-0274">FAD</keyword>
<dbReference type="InterPro" id="IPR050315">
    <property type="entry name" value="FAD-oxidoreductase_2"/>
</dbReference>
<evidence type="ECO:0000259" key="5">
    <source>
        <dbReference type="Pfam" id="PF00890"/>
    </source>
</evidence>